<evidence type="ECO:0000256" key="3">
    <source>
        <dbReference type="ARBA" id="ARBA00012670"/>
    </source>
</evidence>
<dbReference type="Pfam" id="PF22848">
    <property type="entry name" value="ASD1_dom"/>
    <property type="match status" value="1"/>
</dbReference>
<dbReference type="AlphaFoldDB" id="A0A225D4Z8"/>
<evidence type="ECO:0000256" key="7">
    <source>
        <dbReference type="SAM" id="SignalP"/>
    </source>
</evidence>
<feature type="chain" id="PRO_5012465994" description="non-reducing end alpha-L-arabinofuranosidase" evidence="7">
    <location>
        <begin position="23"/>
        <end position="828"/>
    </location>
</feature>
<dbReference type="Gene3D" id="2.60.40.1180">
    <property type="entry name" value="Golgi alpha-mannosidase II"/>
    <property type="match status" value="1"/>
</dbReference>
<keyword evidence="4 7" id="KW-0732">Signal</keyword>
<gene>
    <name evidence="9" type="ORF">FRUB_09125</name>
</gene>
<keyword evidence="5" id="KW-0378">Hydrolase</keyword>
<evidence type="ECO:0000256" key="4">
    <source>
        <dbReference type="ARBA" id="ARBA00022729"/>
    </source>
</evidence>
<dbReference type="SUPFAM" id="SSF51011">
    <property type="entry name" value="Glycosyl hydrolase domain"/>
    <property type="match status" value="1"/>
</dbReference>
<dbReference type="Gene3D" id="2.60.120.560">
    <property type="entry name" value="Exo-inulinase, domain 1"/>
    <property type="match status" value="1"/>
</dbReference>
<accession>A0A225D4Z8</accession>
<evidence type="ECO:0000256" key="1">
    <source>
        <dbReference type="ARBA" id="ARBA00001462"/>
    </source>
</evidence>
<evidence type="ECO:0000313" key="10">
    <source>
        <dbReference type="Proteomes" id="UP000214646"/>
    </source>
</evidence>
<evidence type="ECO:0000313" key="9">
    <source>
        <dbReference type="EMBL" id="OWK36562.1"/>
    </source>
</evidence>
<dbReference type="Pfam" id="PF06439">
    <property type="entry name" value="3keto-disac_hyd"/>
    <property type="match status" value="1"/>
</dbReference>
<organism evidence="9 10">
    <name type="scientific">Fimbriiglobus ruber</name>
    <dbReference type="NCBI Taxonomy" id="1908690"/>
    <lineage>
        <taxon>Bacteria</taxon>
        <taxon>Pseudomonadati</taxon>
        <taxon>Planctomycetota</taxon>
        <taxon>Planctomycetia</taxon>
        <taxon>Gemmatales</taxon>
        <taxon>Gemmataceae</taxon>
        <taxon>Fimbriiglobus</taxon>
    </lineage>
</organism>
<sequence>MERLIGIACVVALVLTSSRAGAQDASIRVDVRQEGRPVSKYLTGACIEDVNHEIYGGLYSQMIFGESFQEPPVGSPAKGFAAFGGDWKLNDGEMLGGGGDGPKLVDSTVPPFADGEAGVEVYLSAADGAGGGVHNAGLIVRAGRSGVGADHFDGYEVSLDAGRKIVSLGRHQQNYALLKDTPYNVPVDKWVTLAVKMTGGVIEISVDGERVVRFEDPRPLAAGAVGLRQWHRSARYRNLWAKVGGKRTDLPFEAVPGAAPAVSGMWRPVVTGIATLAAAIERDRPFVGTQSQRLTLVGGAGEVGIENQGLNRQGLAFASGKPYEGYVWLRADKPAGAVACLESRDGTRTYARAKLAVVGNEWQRYDFALIPDASETAGRFSLRLTSPGSVVVGHAFLQPGPWGRFKGLPVRRDVVEGLIDQGVTVLRYGGSMVNAPEYRWKKMIGPRDRRQPYHGTWYPQSSNGWGIIDFLDVCEAAGFLAVPDFNIDESPQDMADFIEYVNGPPDSPWGKRRAADGHPAPYKLRHVQLGNEEKVDEAYFQKFERLTAAIWTKDPAVVPVVGDFQYERPITDPMKVTGADSGVTSLAAHKKILDLTRRSGREVWFDVHMWTDGSGRSPSYQAFRSYVDAIDKLADGAKHRVAVFEFNSNNHDQRRALANADAIGLMIRDGRVPVALAANCLQPDGQNDNGWNQGLLFLNPSAVWLQPPGYVTRMVARNYLPRVIDARVEGADEKLSVTVTRSEDGKRVVLQVVNLDAKPKPARIQFDGFTPSQPAAKVEELAGPLDARNTAASPDRIRPRQVEWPHRLAEGVASYTFPPHSFTVIRFE</sequence>
<dbReference type="GO" id="GO:0046373">
    <property type="term" value="P:L-arabinose metabolic process"/>
    <property type="evidence" value="ECO:0007669"/>
    <property type="project" value="InterPro"/>
</dbReference>
<feature type="signal peptide" evidence="7">
    <location>
        <begin position="1"/>
        <end position="22"/>
    </location>
</feature>
<dbReference type="InterPro" id="IPR017853">
    <property type="entry name" value="GH"/>
</dbReference>
<keyword evidence="6" id="KW-0325">Glycoprotein</keyword>
<keyword evidence="10" id="KW-1185">Reference proteome</keyword>
<reference evidence="10" key="1">
    <citation type="submission" date="2017-06" db="EMBL/GenBank/DDBJ databases">
        <title>Genome analysis of Fimbriiglobus ruber SP5, the first member of the order Planctomycetales with confirmed chitinolytic capability.</title>
        <authorList>
            <person name="Ravin N.V."/>
            <person name="Rakitin A.L."/>
            <person name="Ivanova A.A."/>
            <person name="Beletsky A.V."/>
            <person name="Kulichevskaya I.S."/>
            <person name="Mardanov A.V."/>
            <person name="Dedysh S.N."/>
        </authorList>
    </citation>
    <scope>NUCLEOTIDE SEQUENCE [LARGE SCALE GENOMIC DNA]</scope>
    <source>
        <strain evidence="10">SP5</strain>
    </source>
</reference>
<dbReference type="RefSeq" id="WP_161967993.1">
    <property type="nucleotide sequence ID" value="NZ_NIDE01000017.1"/>
</dbReference>
<evidence type="ECO:0000256" key="5">
    <source>
        <dbReference type="ARBA" id="ARBA00022801"/>
    </source>
</evidence>
<dbReference type="InterPro" id="IPR051563">
    <property type="entry name" value="Glycosyl_Hydrolase_51"/>
</dbReference>
<evidence type="ECO:0000256" key="6">
    <source>
        <dbReference type="ARBA" id="ARBA00023180"/>
    </source>
</evidence>
<dbReference type="Proteomes" id="UP000214646">
    <property type="component" value="Unassembled WGS sequence"/>
</dbReference>
<dbReference type="OrthoDB" id="9758923at2"/>
<dbReference type="InterPro" id="IPR010496">
    <property type="entry name" value="AL/BT2_dom"/>
</dbReference>
<dbReference type="SUPFAM" id="SSF51445">
    <property type="entry name" value="(Trans)glycosidases"/>
    <property type="match status" value="1"/>
</dbReference>
<proteinExistence type="inferred from homology"/>
<dbReference type="Gene3D" id="3.20.20.80">
    <property type="entry name" value="Glycosidases"/>
    <property type="match status" value="1"/>
</dbReference>
<dbReference type="InterPro" id="IPR055235">
    <property type="entry name" value="ASD1_cat"/>
</dbReference>
<dbReference type="InterPro" id="IPR010720">
    <property type="entry name" value="Alpha-L-AF_C"/>
</dbReference>
<name>A0A225D4Z8_9BACT</name>
<evidence type="ECO:0000259" key="8">
    <source>
        <dbReference type="SMART" id="SM00813"/>
    </source>
</evidence>
<dbReference type="PANTHER" id="PTHR31776">
    <property type="entry name" value="ALPHA-L-ARABINOFURANOSIDASE 1"/>
    <property type="match status" value="1"/>
</dbReference>
<dbReference type="SMART" id="SM00813">
    <property type="entry name" value="Alpha-L-AF_C"/>
    <property type="match status" value="1"/>
</dbReference>
<dbReference type="EC" id="3.2.1.55" evidence="3"/>
<protein>
    <recommendedName>
        <fullName evidence="3">non-reducing end alpha-L-arabinofuranosidase</fullName>
        <ecNumber evidence="3">3.2.1.55</ecNumber>
    </recommendedName>
</protein>
<comment type="similarity">
    <text evidence="2">Belongs to the glycosyl hydrolase 51 family.</text>
</comment>
<dbReference type="PANTHER" id="PTHR31776:SF0">
    <property type="entry name" value="ALPHA-L-ARABINOFURANOSIDASE 1"/>
    <property type="match status" value="1"/>
</dbReference>
<feature type="domain" description="Alpha-L-arabinofuranosidase C-terminal" evidence="8">
    <location>
        <begin position="645"/>
        <end position="821"/>
    </location>
</feature>
<dbReference type="InterPro" id="IPR013780">
    <property type="entry name" value="Glyco_hydro_b"/>
</dbReference>
<comment type="catalytic activity">
    <reaction evidence="1">
        <text>Hydrolysis of terminal non-reducing alpha-L-arabinofuranoside residues in alpha-L-arabinosides.</text>
        <dbReference type="EC" id="3.2.1.55"/>
    </reaction>
</comment>
<dbReference type="Pfam" id="PF06964">
    <property type="entry name" value="Alpha-L-AF_C"/>
    <property type="match status" value="1"/>
</dbReference>
<dbReference type="GO" id="GO:0046556">
    <property type="term" value="F:alpha-L-arabinofuranosidase activity"/>
    <property type="evidence" value="ECO:0007669"/>
    <property type="project" value="UniProtKB-EC"/>
</dbReference>
<dbReference type="EMBL" id="NIDE01000017">
    <property type="protein sequence ID" value="OWK36562.1"/>
    <property type="molecule type" value="Genomic_DNA"/>
</dbReference>
<evidence type="ECO:0000256" key="2">
    <source>
        <dbReference type="ARBA" id="ARBA00007186"/>
    </source>
</evidence>
<comment type="caution">
    <text evidence="9">The sequence shown here is derived from an EMBL/GenBank/DDBJ whole genome shotgun (WGS) entry which is preliminary data.</text>
</comment>